<accession>A0A1X7AHH0</accession>
<dbReference type="InterPro" id="IPR023198">
    <property type="entry name" value="PGP-like_dom2"/>
</dbReference>
<reference evidence="5 6" key="1">
    <citation type="submission" date="2017-03" db="EMBL/GenBank/DDBJ databases">
        <authorList>
            <person name="Afonso C.L."/>
            <person name="Miller P.J."/>
            <person name="Scott M.A."/>
            <person name="Spackman E."/>
            <person name="Goraichik I."/>
            <person name="Dimitrov K.M."/>
            <person name="Suarez D.L."/>
            <person name="Swayne D.E."/>
        </authorList>
    </citation>
    <scope>NUCLEOTIDE SEQUENCE [LARGE SCALE GENOMIC DNA]</scope>
    <source>
        <strain evidence="5">SB41UT1</strain>
    </source>
</reference>
<dbReference type="PRINTS" id="PR00413">
    <property type="entry name" value="HADHALOGNASE"/>
</dbReference>
<gene>
    <name evidence="5" type="primary">gph_2</name>
    <name evidence="5" type="ORF">EHSB41UT_01283</name>
</gene>
<dbReference type="GO" id="GO:0006281">
    <property type="term" value="P:DNA repair"/>
    <property type="evidence" value="ECO:0007669"/>
    <property type="project" value="TreeGrafter"/>
</dbReference>
<organism evidence="5 6">
    <name type="scientific">Parendozoicomonas haliclonae</name>
    <dbReference type="NCBI Taxonomy" id="1960125"/>
    <lineage>
        <taxon>Bacteria</taxon>
        <taxon>Pseudomonadati</taxon>
        <taxon>Pseudomonadota</taxon>
        <taxon>Gammaproteobacteria</taxon>
        <taxon>Oceanospirillales</taxon>
        <taxon>Endozoicomonadaceae</taxon>
        <taxon>Parendozoicomonas</taxon>
    </lineage>
</organism>
<dbReference type="PANTHER" id="PTHR43434:SF23">
    <property type="entry name" value="PHOSPHOGLYCOLATE PHOSPHATASE"/>
    <property type="match status" value="1"/>
</dbReference>
<dbReference type="Gene3D" id="1.10.150.240">
    <property type="entry name" value="Putative phosphatase, domain 2"/>
    <property type="match status" value="1"/>
</dbReference>
<keyword evidence="4" id="KW-0119">Carbohydrate metabolism</keyword>
<evidence type="ECO:0000256" key="4">
    <source>
        <dbReference type="ARBA" id="ARBA00023277"/>
    </source>
</evidence>
<dbReference type="GO" id="GO:0005829">
    <property type="term" value="C:cytosol"/>
    <property type="evidence" value="ECO:0007669"/>
    <property type="project" value="TreeGrafter"/>
</dbReference>
<dbReference type="InterPro" id="IPR041492">
    <property type="entry name" value="HAD_2"/>
</dbReference>
<dbReference type="AlphaFoldDB" id="A0A1X7AHH0"/>
<dbReference type="NCBIfam" id="TIGR01509">
    <property type="entry name" value="HAD-SF-IA-v3"/>
    <property type="match status" value="1"/>
</dbReference>
<dbReference type="OrthoDB" id="9776368at2"/>
<evidence type="ECO:0000313" key="5">
    <source>
        <dbReference type="EMBL" id="SMA41617.1"/>
    </source>
</evidence>
<dbReference type="SFLD" id="SFLDG01135">
    <property type="entry name" value="C1.5.6:_HAD__Beta-PGM__Phospha"/>
    <property type="match status" value="1"/>
</dbReference>
<dbReference type="EMBL" id="FWPT01000003">
    <property type="protein sequence ID" value="SMA41617.1"/>
    <property type="molecule type" value="Genomic_DNA"/>
</dbReference>
<evidence type="ECO:0000313" key="6">
    <source>
        <dbReference type="Proteomes" id="UP000196573"/>
    </source>
</evidence>
<dbReference type="PANTHER" id="PTHR43434">
    <property type="entry name" value="PHOSPHOGLYCOLATE PHOSPHATASE"/>
    <property type="match status" value="1"/>
</dbReference>
<dbReference type="InterPro" id="IPR050155">
    <property type="entry name" value="HAD-like_hydrolase_sf"/>
</dbReference>
<dbReference type="GO" id="GO:0046872">
    <property type="term" value="F:metal ion binding"/>
    <property type="evidence" value="ECO:0007669"/>
    <property type="project" value="UniProtKB-KW"/>
</dbReference>
<dbReference type="InterPro" id="IPR006439">
    <property type="entry name" value="HAD-SF_hydro_IA"/>
</dbReference>
<evidence type="ECO:0000256" key="3">
    <source>
        <dbReference type="ARBA" id="ARBA00022842"/>
    </source>
</evidence>
<dbReference type="GO" id="GO:0008967">
    <property type="term" value="F:phosphoglycolate phosphatase activity"/>
    <property type="evidence" value="ECO:0007669"/>
    <property type="project" value="UniProtKB-EC"/>
</dbReference>
<keyword evidence="3" id="KW-0460">Magnesium</keyword>
<keyword evidence="1" id="KW-0479">Metal-binding</keyword>
<dbReference type="InterPro" id="IPR023214">
    <property type="entry name" value="HAD_sf"/>
</dbReference>
<dbReference type="Pfam" id="PF13419">
    <property type="entry name" value="HAD_2"/>
    <property type="match status" value="1"/>
</dbReference>
<dbReference type="InterPro" id="IPR036412">
    <property type="entry name" value="HAD-like_sf"/>
</dbReference>
<evidence type="ECO:0000256" key="1">
    <source>
        <dbReference type="ARBA" id="ARBA00022723"/>
    </source>
</evidence>
<evidence type="ECO:0000256" key="2">
    <source>
        <dbReference type="ARBA" id="ARBA00022801"/>
    </source>
</evidence>
<dbReference type="Gene3D" id="3.40.50.1000">
    <property type="entry name" value="HAD superfamily/HAD-like"/>
    <property type="match status" value="1"/>
</dbReference>
<dbReference type="RefSeq" id="WP_087108090.1">
    <property type="nucleotide sequence ID" value="NZ_CBCSCN010000009.1"/>
</dbReference>
<proteinExistence type="predicted"/>
<keyword evidence="2 5" id="KW-0378">Hydrolase</keyword>
<dbReference type="SFLD" id="SFLDG01129">
    <property type="entry name" value="C1.5:_HAD__Beta-PGM__Phosphata"/>
    <property type="match status" value="1"/>
</dbReference>
<dbReference type="SUPFAM" id="SSF56784">
    <property type="entry name" value="HAD-like"/>
    <property type="match status" value="1"/>
</dbReference>
<dbReference type="SFLD" id="SFLDS00003">
    <property type="entry name" value="Haloacid_Dehalogenase"/>
    <property type="match status" value="1"/>
</dbReference>
<sequence>MEDSRRRPVQAILFDLDGTLLDTSDDFVHTLNRLLADDDRPPLPAQLIRSQVSNGSAAMVTLGYGLQPSDDDFEPQRQRFLKAYQQHTSQADRDTSAHLFDGMDELLAAIETSDIPWGIVTNKPRHLTVPILEQLKLSQRCAVLVCPEDVANRKPDPESLWLATETLDCSPEACLYVGDHERDIQAGQAAGMFTFAALYGFIPAGEDPDDWRADYNVDSPQHLLEWLDDWDWQLPDN</sequence>
<name>A0A1X7AHH0_9GAMM</name>
<dbReference type="Proteomes" id="UP000196573">
    <property type="component" value="Unassembled WGS sequence"/>
</dbReference>
<protein>
    <submittedName>
        <fullName evidence="5">Phosphoglycolate phosphatase</fullName>
        <ecNumber evidence="5">3.1.3.18</ecNumber>
    </submittedName>
</protein>
<dbReference type="EC" id="3.1.3.18" evidence="5"/>
<dbReference type="NCBIfam" id="TIGR01549">
    <property type="entry name" value="HAD-SF-IA-v1"/>
    <property type="match status" value="1"/>
</dbReference>
<keyword evidence="6" id="KW-1185">Reference proteome</keyword>